<keyword evidence="1" id="KW-0812">Transmembrane</keyword>
<sequence>MIDLFKLTKKSSRHIGIAIYVGIIAGIFSALVKSGFEDLIPPRTLETTPPPVRLTRKAWIKYRYYDLSLDGI</sequence>
<evidence type="ECO:0000256" key="1">
    <source>
        <dbReference type="SAM" id="Phobius"/>
    </source>
</evidence>
<dbReference type="Proteomes" id="UP000254191">
    <property type="component" value="Unassembled WGS sequence"/>
</dbReference>
<evidence type="ECO:0000313" key="2">
    <source>
        <dbReference type="EMBL" id="SUC18464.1"/>
    </source>
</evidence>
<keyword evidence="1" id="KW-0472">Membrane</keyword>
<gene>
    <name evidence="2" type="ORF">NCTC11938_00775</name>
</gene>
<keyword evidence="1" id="KW-1133">Transmembrane helix</keyword>
<feature type="transmembrane region" description="Helical" evidence="1">
    <location>
        <begin position="12"/>
        <end position="32"/>
    </location>
</feature>
<reference evidence="2 3" key="1">
    <citation type="submission" date="2018-06" db="EMBL/GenBank/DDBJ databases">
        <authorList>
            <consortium name="Pathogen Informatics"/>
            <person name="Doyle S."/>
        </authorList>
    </citation>
    <scope>NUCLEOTIDE SEQUENCE [LARGE SCALE GENOMIC DNA]</scope>
    <source>
        <strain evidence="2 3">NCTC11938</strain>
    </source>
</reference>
<dbReference type="AlphaFoldDB" id="A0A379FFT7"/>
<evidence type="ECO:0000313" key="3">
    <source>
        <dbReference type="Proteomes" id="UP000254191"/>
    </source>
</evidence>
<name>A0A379FFT7_PROMI</name>
<accession>A0A379FFT7</accession>
<proteinExistence type="predicted"/>
<dbReference type="EMBL" id="UGTS01000004">
    <property type="protein sequence ID" value="SUC18464.1"/>
    <property type="molecule type" value="Genomic_DNA"/>
</dbReference>
<organism evidence="2 3">
    <name type="scientific">Proteus mirabilis</name>
    <dbReference type="NCBI Taxonomy" id="584"/>
    <lineage>
        <taxon>Bacteria</taxon>
        <taxon>Pseudomonadati</taxon>
        <taxon>Pseudomonadota</taxon>
        <taxon>Gammaproteobacteria</taxon>
        <taxon>Enterobacterales</taxon>
        <taxon>Morganellaceae</taxon>
        <taxon>Proteus</taxon>
    </lineage>
</organism>
<protein>
    <submittedName>
        <fullName evidence="2">Phage membrane protein</fullName>
    </submittedName>
</protein>